<comment type="caution">
    <text evidence="1">The sequence shown here is derived from an EMBL/GenBank/DDBJ whole genome shotgun (WGS) entry which is preliminary data.</text>
</comment>
<dbReference type="InterPro" id="IPR038670">
    <property type="entry name" value="HslJ-like_sf"/>
</dbReference>
<dbReference type="EMBL" id="AUSW01000011">
    <property type="protein sequence ID" value="ERL56678.1"/>
    <property type="molecule type" value="Genomic_DNA"/>
</dbReference>
<proteinExistence type="predicted"/>
<dbReference type="Gene3D" id="2.40.128.270">
    <property type="match status" value="1"/>
</dbReference>
<evidence type="ECO:0000313" key="2">
    <source>
        <dbReference type="Proteomes" id="UP000016761"/>
    </source>
</evidence>
<accession>U4TE01</accession>
<name>U4TE01_9GAMM</name>
<dbReference type="PATRIC" id="fig|1354303.4.peg.301"/>
<sequence length="341" mass="37852">MIISALLPVALLGCQTNSLNHLAQTSTVIDDKNWSADTPIPRLLQTLTKYEWQLTHLSNNDGKINPFNHKPPLVMNVRPDALLFQEGCHRYQGNFNAWRPLPYPYSLPDMSDMPDNCDIATNSSGTSNSNKGEVQQALDVVFAPYSNSYFRFDPILPNNPLFSKKASKQMRLTTDKGKVFIFSGRAKPIKQTSGLSITNELLERYDWHLIRATDDTNTLSPKLNNPNVPITASFRLDAHNQGVGFLTGCNGVGGSYALSTNHTLLIGASPSTLMGCGELVNGIENYLDRIMHNSTSQLTLTHPDNNPIADSVNETKPSYLFTQKLDSGERLIWKNEAKKTL</sequence>
<organism evidence="1 2">
    <name type="scientific">Psychrobacter aquaticus CMS 56</name>
    <dbReference type="NCBI Taxonomy" id="1354303"/>
    <lineage>
        <taxon>Bacteria</taxon>
        <taxon>Pseudomonadati</taxon>
        <taxon>Pseudomonadota</taxon>
        <taxon>Gammaproteobacteria</taxon>
        <taxon>Moraxellales</taxon>
        <taxon>Moraxellaceae</taxon>
        <taxon>Psychrobacter</taxon>
    </lineage>
</organism>
<dbReference type="AlphaFoldDB" id="U4TE01"/>
<dbReference type="STRING" id="1354303.M917_0308"/>
<reference evidence="1 2" key="1">
    <citation type="journal article" date="2013" name="Genome Announc.">
        <title>Draft Genome Sequence of Psychrobacter aquaticus Strain CMS 56T, Isolated from a Cyanobacterial Mat Sample Collected from Water Bodies in the McMurdo Dry Valley Region of Antarctica.</title>
        <authorList>
            <person name="Reddy G.S."/>
            <person name="Ara S."/>
            <person name="Singh A."/>
            <person name="Kumar Pinnaka A."/>
            <person name="Shivaji S."/>
        </authorList>
    </citation>
    <scope>NUCLEOTIDE SEQUENCE [LARGE SCALE GENOMIC DNA]</scope>
    <source>
        <strain evidence="1 2">CMS 56</strain>
    </source>
</reference>
<keyword evidence="2" id="KW-1185">Reference proteome</keyword>
<dbReference type="Proteomes" id="UP000016761">
    <property type="component" value="Unassembled WGS sequence"/>
</dbReference>
<gene>
    <name evidence="1" type="ORF">M917_0308</name>
</gene>
<evidence type="ECO:0000313" key="1">
    <source>
        <dbReference type="EMBL" id="ERL56678.1"/>
    </source>
</evidence>
<protein>
    <submittedName>
        <fullName evidence="1">Uncharacterized protein</fullName>
    </submittedName>
</protein>